<evidence type="ECO:0000313" key="7">
    <source>
        <dbReference type="EMBL" id="RGQ51336.1"/>
    </source>
</evidence>
<dbReference type="Pfam" id="PF01734">
    <property type="entry name" value="Patatin"/>
    <property type="match status" value="1"/>
</dbReference>
<sequence>MKLGMVFEGGASRTAFSCGVMDAFLEEELMPDYFIGVSAGIAFGVSYLSKQKGRNLKILEEYMADKRYMGLKYLFDRKKKSYYNIGFVFDEVPNKLLPFDYETFAGYKGVVEACVTNIHTGKAEYLKVPQSVEMKDTLVASCSLPILFQPVKIGRHYYLDGGIADSIPFRHALEEGCDKLIVVLTREHGYVKTTEKAIRITDKLYKKYPKIVEAMDTRAERYNEDVKKLDELEQQGKVFVIAPETTLGVGRTESDPKKLRELYEEGYRIGREKMKKLRKYLECQDL</sequence>
<dbReference type="InterPro" id="IPR050301">
    <property type="entry name" value="NTE"/>
</dbReference>
<feature type="short sequence motif" description="GXSXG" evidence="4">
    <location>
        <begin position="36"/>
        <end position="40"/>
    </location>
</feature>
<dbReference type="Pfam" id="PF19890">
    <property type="entry name" value="DUF6363"/>
    <property type="match status" value="1"/>
</dbReference>
<keyword evidence="9" id="KW-1185">Reference proteome</keyword>
<protein>
    <submittedName>
        <fullName evidence="7">Patatin family protein</fullName>
    </submittedName>
</protein>
<evidence type="ECO:0000259" key="5">
    <source>
        <dbReference type="PROSITE" id="PS51635"/>
    </source>
</evidence>
<proteinExistence type="predicted"/>
<reference evidence="9" key="1">
    <citation type="submission" date="2015-05" db="EMBL/GenBank/DDBJ databases">
        <authorList>
            <consortium name="Pathogen Informatics"/>
        </authorList>
    </citation>
    <scope>NUCLEOTIDE SEQUENCE [LARGE SCALE GENOMIC DNA]</scope>
    <source>
        <strain evidence="9">L1-83</strain>
    </source>
</reference>
<evidence type="ECO:0000256" key="1">
    <source>
        <dbReference type="ARBA" id="ARBA00022801"/>
    </source>
</evidence>
<dbReference type="OrthoDB" id="9802424at2"/>
<reference evidence="6" key="2">
    <citation type="submission" date="2015-05" db="EMBL/GenBank/DDBJ databases">
        <authorList>
            <person name="Wang D.B."/>
            <person name="Wang M."/>
        </authorList>
    </citation>
    <scope>NUCLEOTIDE SEQUENCE [LARGE SCALE GENOMIC DNA]</scope>
    <source>
        <strain evidence="6">L1-83</strain>
    </source>
</reference>
<dbReference type="PANTHER" id="PTHR14226">
    <property type="entry name" value="NEUROPATHY TARGET ESTERASE/SWISS CHEESE D.MELANOGASTER"/>
    <property type="match status" value="1"/>
</dbReference>
<dbReference type="PROSITE" id="PS51635">
    <property type="entry name" value="PNPLA"/>
    <property type="match status" value="1"/>
</dbReference>
<dbReference type="GO" id="GO:0016787">
    <property type="term" value="F:hydrolase activity"/>
    <property type="evidence" value="ECO:0007669"/>
    <property type="project" value="UniProtKB-UniRule"/>
</dbReference>
<evidence type="ECO:0000256" key="3">
    <source>
        <dbReference type="ARBA" id="ARBA00023098"/>
    </source>
</evidence>
<name>A0A0M6WP08_9FIRM</name>
<keyword evidence="1 4" id="KW-0378">Hydrolase</keyword>
<reference evidence="10 11" key="3">
    <citation type="submission" date="2018-08" db="EMBL/GenBank/DDBJ databases">
        <title>A genome reference for cultivated species of the human gut microbiota.</title>
        <authorList>
            <person name="Zou Y."/>
            <person name="Xue W."/>
            <person name="Luo G."/>
        </authorList>
    </citation>
    <scope>NUCLEOTIDE SEQUENCE [LARGE SCALE GENOMIC DNA]</scope>
    <source>
        <strain evidence="7 11">AF28-15</strain>
        <strain evidence="8 10">AM42-1AC</strain>
    </source>
</reference>
<dbReference type="AlphaFoldDB" id="A0A0M6WP08"/>
<keyword evidence="2 4" id="KW-0442">Lipid degradation</keyword>
<dbReference type="SUPFAM" id="SSF52151">
    <property type="entry name" value="FabD/lysophospholipase-like"/>
    <property type="match status" value="1"/>
</dbReference>
<feature type="active site" description="Proton acceptor" evidence="4">
    <location>
        <position position="160"/>
    </location>
</feature>
<evidence type="ECO:0000256" key="4">
    <source>
        <dbReference type="PROSITE-ProRule" id="PRU01161"/>
    </source>
</evidence>
<dbReference type="InterPro" id="IPR002641">
    <property type="entry name" value="PNPLA_dom"/>
</dbReference>
<dbReference type="GO" id="GO:0016042">
    <property type="term" value="P:lipid catabolic process"/>
    <property type="evidence" value="ECO:0007669"/>
    <property type="project" value="UniProtKB-UniRule"/>
</dbReference>
<evidence type="ECO:0000313" key="10">
    <source>
        <dbReference type="Proteomes" id="UP000283492"/>
    </source>
</evidence>
<comment type="caution">
    <text evidence="4">Lacks conserved residue(s) required for the propagation of feature annotation.</text>
</comment>
<dbReference type="Proteomes" id="UP000049828">
    <property type="component" value="Unassembled WGS sequence"/>
</dbReference>
<dbReference type="EMBL" id="QSFX01000011">
    <property type="protein sequence ID" value="RHA89326.1"/>
    <property type="molecule type" value="Genomic_DNA"/>
</dbReference>
<gene>
    <name evidence="8" type="ORF">DW914_07940</name>
    <name evidence="7" type="ORF">DWY96_05900</name>
    <name evidence="6" type="ORF">RIL183_21131</name>
</gene>
<evidence type="ECO:0000313" key="6">
    <source>
        <dbReference type="EMBL" id="CRL37860.1"/>
    </source>
</evidence>
<dbReference type="EMBL" id="CVRS01000069">
    <property type="protein sequence ID" value="CRL37860.1"/>
    <property type="molecule type" value="Genomic_DNA"/>
</dbReference>
<dbReference type="Proteomes" id="UP000283492">
    <property type="component" value="Unassembled WGS sequence"/>
</dbReference>
<dbReference type="PANTHER" id="PTHR14226:SF25">
    <property type="entry name" value="PHOSPHOESTERASE"/>
    <property type="match status" value="1"/>
</dbReference>
<evidence type="ECO:0000313" key="9">
    <source>
        <dbReference type="Proteomes" id="UP000049828"/>
    </source>
</evidence>
<evidence type="ECO:0000313" key="8">
    <source>
        <dbReference type="EMBL" id="RHA89326.1"/>
    </source>
</evidence>
<dbReference type="RefSeq" id="WP_007890235.1">
    <property type="nucleotide sequence ID" value="NZ_CABJFX010000011.1"/>
</dbReference>
<accession>A0A0M6WP08</accession>
<dbReference type="STRING" id="360807.ERS852392_02792"/>
<keyword evidence="3 4" id="KW-0443">Lipid metabolism</keyword>
<dbReference type="InterPro" id="IPR037483">
    <property type="entry name" value="YjjU-like"/>
</dbReference>
<dbReference type="Proteomes" id="UP000283738">
    <property type="component" value="Unassembled WGS sequence"/>
</dbReference>
<dbReference type="InterPro" id="IPR016035">
    <property type="entry name" value="Acyl_Trfase/lysoPLipase"/>
</dbReference>
<evidence type="ECO:0000256" key="2">
    <source>
        <dbReference type="ARBA" id="ARBA00022963"/>
    </source>
</evidence>
<dbReference type="Gene3D" id="3.40.1090.10">
    <property type="entry name" value="Cytosolic phospholipase A2 catalytic domain"/>
    <property type="match status" value="2"/>
</dbReference>
<feature type="active site" description="Nucleophile" evidence="4">
    <location>
        <position position="38"/>
    </location>
</feature>
<dbReference type="CDD" id="cd07208">
    <property type="entry name" value="Pat_hypo_Ecoli_yjju_like"/>
    <property type="match status" value="1"/>
</dbReference>
<feature type="domain" description="PNPLA" evidence="5">
    <location>
        <begin position="5"/>
        <end position="173"/>
    </location>
</feature>
<dbReference type="GeneID" id="75161710"/>
<evidence type="ECO:0000313" key="11">
    <source>
        <dbReference type="Proteomes" id="UP000283738"/>
    </source>
</evidence>
<dbReference type="InterPro" id="IPR045943">
    <property type="entry name" value="DUF6363"/>
</dbReference>
<organism evidence="6 9">
    <name type="scientific">Roseburia inulinivorans</name>
    <dbReference type="NCBI Taxonomy" id="360807"/>
    <lineage>
        <taxon>Bacteria</taxon>
        <taxon>Bacillati</taxon>
        <taxon>Bacillota</taxon>
        <taxon>Clostridia</taxon>
        <taxon>Lachnospirales</taxon>
        <taxon>Lachnospiraceae</taxon>
        <taxon>Roseburia</taxon>
    </lineage>
</organism>
<feature type="short sequence motif" description="DGA/G" evidence="4">
    <location>
        <begin position="160"/>
        <end position="162"/>
    </location>
</feature>
<dbReference type="EMBL" id="QRTF01000009">
    <property type="protein sequence ID" value="RGQ51336.1"/>
    <property type="molecule type" value="Genomic_DNA"/>
</dbReference>